<evidence type="ECO:0000256" key="6">
    <source>
        <dbReference type="ARBA" id="ARBA00023136"/>
    </source>
</evidence>
<feature type="transmembrane region" description="Helical" evidence="7">
    <location>
        <begin position="244"/>
        <end position="267"/>
    </location>
</feature>
<keyword evidence="10" id="KW-1185">Reference proteome</keyword>
<sequence length="277" mass="30398">MNSIKIFFSNKKALFGFCILSFFIIIALFADIIAPHDPRSMEFMPLQSPSSQHLFGTTATGQDIFSRVVHGTRLSLFVGIITGLITTTISVIVGLCAGYFGGLIDDILTMITNIFLVIPGLPLMIIIAAYIPVRGTFTIIFVISLTGWAWGARVLRSQMLTLKNRDFIQASKSIGENPFHIIFKDILPNMFGLIVAHFFGGALYAILSESGLEFLGLGDASAVTWGTILYWAQNNQAILFGQWLWILIPGILIALLGTSFALMNFAVDEITNPKLRG</sequence>
<dbReference type="CDD" id="cd06261">
    <property type="entry name" value="TM_PBP2"/>
    <property type="match status" value="1"/>
</dbReference>
<feature type="transmembrane region" description="Helical" evidence="7">
    <location>
        <begin position="186"/>
        <end position="206"/>
    </location>
</feature>
<dbReference type="Proteomes" id="UP000245921">
    <property type="component" value="Unassembled WGS sequence"/>
</dbReference>
<dbReference type="InterPro" id="IPR035906">
    <property type="entry name" value="MetI-like_sf"/>
</dbReference>
<feature type="transmembrane region" description="Helical" evidence="7">
    <location>
        <begin position="137"/>
        <end position="155"/>
    </location>
</feature>
<dbReference type="Gene3D" id="1.10.3720.10">
    <property type="entry name" value="MetI-like"/>
    <property type="match status" value="1"/>
</dbReference>
<keyword evidence="4 7" id="KW-0812">Transmembrane</keyword>
<organism evidence="9 10">
    <name type="scientific">Oceanotoga teriensis</name>
    <dbReference type="NCBI Taxonomy" id="515440"/>
    <lineage>
        <taxon>Bacteria</taxon>
        <taxon>Thermotogati</taxon>
        <taxon>Thermotogota</taxon>
        <taxon>Thermotogae</taxon>
        <taxon>Petrotogales</taxon>
        <taxon>Petrotogaceae</taxon>
        <taxon>Oceanotoga</taxon>
    </lineage>
</organism>
<evidence type="ECO:0000313" key="9">
    <source>
        <dbReference type="EMBL" id="PWJ89658.1"/>
    </source>
</evidence>
<dbReference type="PANTHER" id="PTHR43386">
    <property type="entry name" value="OLIGOPEPTIDE TRANSPORT SYSTEM PERMEASE PROTEIN APPC"/>
    <property type="match status" value="1"/>
</dbReference>
<evidence type="ECO:0000256" key="5">
    <source>
        <dbReference type="ARBA" id="ARBA00022989"/>
    </source>
</evidence>
<comment type="subcellular location">
    <subcellularLocation>
        <location evidence="1 7">Cell membrane</location>
        <topology evidence="1 7">Multi-pass membrane protein</topology>
    </subcellularLocation>
</comment>
<dbReference type="GO" id="GO:0071916">
    <property type="term" value="F:dipeptide transmembrane transporter activity"/>
    <property type="evidence" value="ECO:0007669"/>
    <property type="project" value="TreeGrafter"/>
</dbReference>
<evidence type="ECO:0000256" key="7">
    <source>
        <dbReference type="RuleBase" id="RU363032"/>
    </source>
</evidence>
<gene>
    <name evidence="9" type="ORF">C7380_11461</name>
</gene>
<evidence type="ECO:0000256" key="3">
    <source>
        <dbReference type="ARBA" id="ARBA00022475"/>
    </source>
</evidence>
<evidence type="ECO:0000256" key="2">
    <source>
        <dbReference type="ARBA" id="ARBA00022448"/>
    </source>
</evidence>
<dbReference type="PANTHER" id="PTHR43386:SF1">
    <property type="entry name" value="D,D-DIPEPTIDE TRANSPORT SYSTEM PERMEASE PROTEIN DDPC-RELATED"/>
    <property type="match status" value="1"/>
</dbReference>
<dbReference type="EMBL" id="QGGI01000014">
    <property type="protein sequence ID" value="PWJ89658.1"/>
    <property type="molecule type" value="Genomic_DNA"/>
</dbReference>
<dbReference type="InterPro" id="IPR025966">
    <property type="entry name" value="OppC_N"/>
</dbReference>
<dbReference type="SUPFAM" id="SSF161098">
    <property type="entry name" value="MetI-like"/>
    <property type="match status" value="1"/>
</dbReference>
<dbReference type="PROSITE" id="PS50928">
    <property type="entry name" value="ABC_TM1"/>
    <property type="match status" value="1"/>
</dbReference>
<dbReference type="Pfam" id="PF12911">
    <property type="entry name" value="OppC_N"/>
    <property type="match status" value="1"/>
</dbReference>
<dbReference type="AlphaFoldDB" id="A0AA45HI93"/>
<comment type="similarity">
    <text evidence="7">Belongs to the binding-protein-dependent transport system permease family.</text>
</comment>
<comment type="caution">
    <text evidence="9">The sequence shown here is derived from an EMBL/GenBank/DDBJ whole genome shotgun (WGS) entry which is preliminary data.</text>
</comment>
<dbReference type="Pfam" id="PF00528">
    <property type="entry name" value="BPD_transp_1"/>
    <property type="match status" value="1"/>
</dbReference>
<evidence type="ECO:0000256" key="4">
    <source>
        <dbReference type="ARBA" id="ARBA00022692"/>
    </source>
</evidence>
<dbReference type="InterPro" id="IPR050366">
    <property type="entry name" value="BP-dependent_transpt_permease"/>
</dbReference>
<keyword evidence="3" id="KW-1003">Cell membrane</keyword>
<keyword evidence="6 7" id="KW-0472">Membrane</keyword>
<dbReference type="RefSeq" id="WP_109605438.1">
    <property type="nucleotide sequence ID" value="NZ_JAMHJO010000013.1"/>
</dbReference>
<name>A0AA45HI93_9BACT</name>
<keyword evidence="5 7" id="KW-1133">Transmembrane helix</keyword>
<keyword evidence="2 7" id="KW-0813">Transport</keyword>
<dbReference type="InterPro" id="IPR000515">
    <property type="entry name" value="MetI-like"/>
</dbReference>
<feature type="transmembrane region" description="Helical" evidence="7">
    <location>
        <begin position="12"/>
        <end position="34"/>
    </location>
</feature>
<feature type="domain" description="ABC transmembrane type-1" evidence="8">
    <location>
        <begin position="76"/>
        <end position="264"/>
    </location>
</feature>
<accession>A0AA45HI93</accession>
<dbReference type="GO" id="GO:0005886">
    <property type="term" value="C:plasma membrane"/>
    <property type="evidence" value="ECO:0007669"/>
    <property type="project" value="UniProtKB-SubCell"/>
</dbReference>
<proteinExistence type="inferred from homology"/>
<evidence type="ECO:0000259" key="8">
    <source>
        <dbReference type="PROSITE" id="PS50928"/>
    </source>
</evidence>
<reference evidence="9 10" key="1">
    <citation type="submission" date="2018-05" db="EMBL/GenBank/DDBJ databases">
        <title>Genomic Encyclopedia of Type Strains, Phase IV (KMG-IV): sequencing the most valuable type-strain genomes for metagenomic binning, comparative biology and taxonomic classification.</title>
        <authorList>
            <person name="Goeker M."/>
        </authorList>
    </citation>
    <scope>NUCLEOTIDE SEQUENCE [LARGE SCALE GENOMIC DNA]</scope>
    <source>
        <strain evidence="9 10">DSM 24906</strain>
    </source>
</reference>
<evidence type="ECO:0000256" key="1">
    <source>
        <dbReference type="ARBA" id="ARBA00004651"/>
    </source>
</evidence>
<evidence type="ECO:0000313" key="10">
    <source>
        <dbReference type="Proteomes" id="UP000245921"/>
    </source>
</evidence>
<feature type="transmembrane region" description="Helical" evidence="7">
    <location>
        <begin position="76"/>
        <end position="100"/>
    </location>
</feature>
<feature type="transmembrane region" description="Helical" evidence="7">
    <location>
        <begin position="107"/>
        <end position="131"/>
    </location>
</feature>
<protein>
    <submittedName>
        <fullName evidence="9">Peptide/nickel transport system permease protein</fullName>
    </submittedName>
</protein>